<dbReference type="PANTHER" id="PTHR23150">
    <property type="entry name" value="SULFATASE MODIFYING FACTOR 1, 2"/>
    <property type="match status" value="1"/>
</dbReference>
<dbReference type="SUPFAM" id="SSF56436">
    <property type="entry name" value="C-type lectin-like"/>
    <property type="match status" value="1"/>
</dbReference>
<evidence type="ECO:0000256" key="4">
    <source>
        <dbReference type="HAMAP-Rule" id="MF_02035"/>
    </source>
</evidence>
<keyword evidence="1 4" id="KW-0560">Oxidoreductase</keyword>
<dbReference type="GO" id="GO:0044875">
    <property type="term" value="F:gamma-glutamyl hercynylcysteine sulfoxide synthase activity"/>
    <property type="evidence" value="ECO:0007669"/>
    <property type="project" value="UniProtKB-EC"/>
</dbReference>
<evidence type="ECO:0000259" key="7">
    <source>
        <dbReference type="Pfam" id="PF12867"/>
    </source>
</evidence>
<feature type="region of interest" description="Disordered" evidence="5">
    <location>
        <begin position="1"/>
        <end position="30"/>
    </location>
</feature>
<dbReference type="InterPro" id="IPR017806">
    <property type="entry name" value="EgtB"/>
</dbReference>
<dbReference type="NCBIfam" id="TIGR03440">
    <property type="entry name" value="egtB_TIGR03440"/>
    <property type="match status" value="1"/>
</dbReference>
<dbReference type="InterPro" id="IPR024775">
    <property type="entry name" value="DinB-like"/>
</dbReference>
<dbReference type="RefSeq" id="WP_111499753.1">
    <property type="nucleotide sequence ID" value="NZ_QKYN01000024.1"/>
</dbReference>
<evidence type="ECO:0000256" key="2">
    <source>
        <dbReference type="ARBA" id="ARBA00023004"/>
    </source>
</evidence>
<gene>
    <name evidence="4" type="primary">egtB</name>
    <name evidence="8" type="ORF">DN069_05840</name>
</gene>
<keyword evidence="4" id="KW-0479">Metal-binding</keyword>
<reference evidence="8 9" key="1">
    <citation type="submission" date="2018-06" db="EMBL/GenBank/DDBJ databases">
        <title>Streptacidiphilus pinicola sp. nov., isolated from pine grove soil.</title>
        <authorList>
            <person name="Roh S.G."/>
            <person name="Park S."/>
            <person name="Kim M.-K."/>
            <person name="Yun B.-R."/>
            <person name="Park J."/>
            <person name="Kim M.J."/>
            <person name="Kim Y.S."/>
            <person name="Kim S.B."/>
        </authorList>
    </citation>
    <scope>NUCLEOTIDE SEQUENCE [LARGE SCALE GENOMIC DNA]</scope>
    <source>
        <strain evidence="8 9">MMS16-CNU450</strain>
    </source>
</reference>
<dbReference type="Gene3D" id="1.20.120.450">
    <property type="entry name" value="dinb family like domain"/>
    <property type="match status" value="1"/>
</dbReference>
<accession>A0A2X0IPK0</accession>
<dbReference type="AlphaFoldDB" id="A0A2X0IPK0"/>
<dbReference type="GO" id="GO:0005506">
    <property type="term" value="F:iron ion binding"/>
    <property type="evidence" value="ECO:0007669"/>
    <property type="project" value="UniProtKB-UniRule"/>
</dbReference>
<evidence type="ECO:0000256" key="3">
    <source>
        <dbReference type="ARBA" id="ARBA00037882"/>
    </source>
</evidence>
<comment type="pathway">
    <text evidence="3 4">Amino-acid biosynthesis; ergothioneine biosynthesis.</text>
</comment>
<evidence type="ECO:0000256" key="1">
    <source>
        <dbReference type="ARBA" id="ARBA00023002"/>
    </source>
</evidence>
<feature type="binding site" evidence="4">
    <location>
        <position position="453"/>
    </location>
    <ligand>
        <name>gamma-L-glutamyl-L-cysteine</name>
        <dbReference type="ChEBI" id="CHEBI:58173"/>
    </ligand>
</feature>
<organism evidence="8 9">
    <name type="scientific">Streptacidiphilus pinicola</name>
    <dbReference type="NCBI Taxonomy" id="2219663"/>
    <lineage>
        <taxon>Bacteria</taxon>
        <taxon>Bacillati</taxon>
        <taxon>Actinomycetota</taxon>
        <taxon>Actinomycetes</taxon>
        <taxon>Kitasatosporales</taxon>
        <taxon>Streptomycetaceae</taxon>
        <taxon>Streptacidiphilus</taxon>
    </lineage>
</organism>
<dbReference type="SUPFAM" id="SSF109854">
    <property type="entry name" value="DinB/YfiT-like putative metalloenzymes"/>
    <property type="match status" value="1"/>
</dbReference>
<dbReference type="InterPro" id="IPR005532">
    <property type="entry name" value="SUMF_dom"/>
</dbReference>
<evidence type="ECO:0000259" key="6">
    <source>
        <dbReference type="Pfam" id="PF03781"/>
    </source>
</evidence>
<dbReference type="Pfam" id="PF03781">
    <property type="entry name" value="FGE-sulfatase"/>
    <property type="match status" value="1"/>
</dbReference>
<keyword evidence="2 4" id="KW-0408">Iron</keyword>
<feature type="binding site" evidence="4">
    <location>
        <position position="449"/>
    </location>
    <ligand>
        <name>gamma-L-glutamyl-L-cysteine</name>
        <dbReference type="ChEBI" id="CHEBI:58173"/>
    </ligand>
</feature>
<keyword evidence="9" id="KW-1185">Reference proteome</keyword>
<dbReference type="InterPro" id="IPR016187">
    <property type="entry name" value="CTDL_fold"/>
</dbReference>
<comment type="caution">
    <text evidence="8">The sequence shown here is derived from an EMBL/GenBank/DDBJ whole genome shotgun (WGS) entry which is preliminary data.</text>
</comment>
<comment type="cofactor">
    <cofactor evidence="4">
        <name>Fe(2+)</name>
        <dbReference type="ChEBI" id="CHEBI:29033"/>
    </cofactor>
</comment>
<proteinExistence type="inferred from homology"/>
<feature type="domain" description="DinB-like" evidence="7">
    <location>
        <begin position="38"/>
        <end position="171"/>
    </location>
</feature>
<dbReference type="InterPro" id="IPR042095">
    <property type="entry name" value="SUMF_sf"/>
</dbReference>
<dbReference type="InterPro" id="IPR051043">
    <property type="entry name" value="Sulfatase_Mod_Factor_Kinase"/>
</dbReference>
<feature type="binding site" evidence="4">
    <location>
        <position position="167"/>
    </location>
    <ligand>
        <name>Fe cation</name>
        <dbReference type="ChEBI" id="CHEBI:24875"/>
    </ligand>
</feature>
<feature type="binding site" evidence="4">
    <location>
        <position position="75"/>
    </location>
    <ligand>
        <name>Fe cation</name>
        <dbReference type="ChEBI" id="CHEBI:24875"/>
    </ligand>
</feature>
<dbReference type="OrthoDB" id="9768004at2"/>
<dbReference type="InterPro" id="IPR034660">
    <property type="entry name" value="DinB/YfiT-like"/>
</dbReference>
<comment type="function">
    <text evidence="4">Catalyzes the oxidative sulfurization of hercynine (N-alpha,N-alpha,N-alpha-trimethyl-L-histidine) into hercynyl-gamma-L-glutamyl-L-cysteine sulfoxide, a step in the biosynthesis pathway of ergothioneine.</text>
</comment>
<protein>
    <recommendedName>
        <fullName evidence="4">Hercynine oxygenase</fullName>
        <ecNumber evidence="4">1.14.99.50</ecNumber>
    </recommendedName>
    <alternativeName>
        <fullName evidence="4">Gamma-glutamyl hercynylcysteine S-oxide synthase</fullName>
    </alternativeName>
</protein>
<evidence type="ECO:0000313" key="9">
    <source>
        <dbReference type="Proteomes" id="UP000248889"/>
    </source>
</evidence>
<sequence length="482" mass="53871">MTATSRPTDPDTDTRQQAPSTDTRQHDPEALRATARAALERARRRTLALTDCLDEDELAAQHSRLMSPLVWDLAHIGNQEEIWLVRAAGGQSPIRPDLDQLYDAFQHPRAERPALPLLPPDPARRYVAAVRDRALEVLDAAPMGPDADPLLADGFVFGMLAQHEQQHDETMLATHQLRRGPAVLHAPQPAPAPADAADLPREAWIEGGPFTMGTDDEPWALDNERPAHRVDVPGFWLDTVPVSNRAYQEFMAAGGYEDPRWWSPAGWSHRVQAGLHAPLFWRRADDPDTTPGGWLRRRFGVVEPVPLDEPVLHVCWYEADAYARWAGRRLPTEAEWEKAARHDPATGRSRRYPWGDAEPTPELANLGQHHLQPAPVGSYPAGASPHGVRQLIGDVWEWTASDFEPHPGFRAFPYKEYSEVFFGPDYKMLRGGAFGVDPVACRGTFRNWDYPIRRQIFAGFRTARDAAAGDRTAGDVPTEARD</sequence>
<feature type="binding site" evidence="4">
    <location>
        <position position="163"/>
    </location>
    <ligand>
        <name>Fe cation</name>
        <dbReference type="ChEBI" id="CHEBI:24875"/>
    </ligand>
</feature>
<evidence type="ECO:0000256" key="5">
    <source>
        <dbReference type="SAM" id="MobiDB-lite"/>
    </source>
</evidence>
<comment type="catalytic activity">
    <reaction evidence="4">
        <text>gamma-L-glutamyl-L-cysteine + hercynine + O2 = gamma-L-glutamyl-hercynylcysteine S-oxide + H2O</text>
        <dbReference type="Rhea" id="RHEA:42672"/>
        <dbReference type="ChEBI" id="CHEBI:15377"/>
        <dbReference type="ChEBI" id="CHEBI:15379"/>
        <dbReference type="ChEBI" id="CHEBI:15781"/>
        <dbReference type="ChEBI" id="CHEBI:58173"/>
        <dbReference type="ChEBI" id="CHEBI:82703"/>
        <dbReference type="EC" id="1.14.99.50"/>
    </reaction>
</comment>
<name>A0A2X0IPK0_9ACTN</name>
<evidence type="ECO:0000313" key="8">
    <source>
        <dbReference type="EMBL" id="RAG86577.1"/>
    </source>
</evidence>
<dbReference type="InterPro" id="IPR032890">
    <property type="entry name" value="EgtB_Actinobacteria"/>
</dbReference>
<dbReference type="Gene3D" id="3.90.1580.10">
    <property type="entry name" value="paralog of FGE (formylglycine-generating enzyme)"/>
    <property type="match status" value="1"/>
</dbReference>
<dbReference type="HAMAP" id="MF_02035">
    <property type="entry name" value="EgtB"/>
    <property type="match status" value="1"/>
</dbReference>
<dbReference type="PANTHER" id="PTHR23150:SF36">
    <property type="entry name" value="HERCYNINE OXYGENASE"/>
    <property type="match status" value="1"/>
</dbReference>
<feature type="domain" description="Sulfatase-modifying factor enzyme-like" evidence="6">
    <location>
        <begin position="200"/>
        <end position="464"/>
    </location>
</feature>
<dbReference type="Pfam" id="PF12867">
    <property type="entry name" value="DinB_2"/>
    <property type="match status" value="1"/>
</dbReference>
<comment type="similarity">
    <text evidence="4">Belongs to the EgtB family.</text>
</comment>
<keyword evidence="4" id="KW-0503">Monooxygenase</keyword>
<dbReference type="Proteomes" id="UP000248889">
    <property type="component" value="Unassembled WGS sequence"/>
</dbReference>
<dbReference type="EMBL" id="QKYN01000024">
    <property type="protein sequence ID" value="RAG86577.1"/>
    <property type="molecule type" value="Genomic_DNA"/>
</dbReference>
<dbReference type="EC" id="1.14.99.50" evidence="4"/>
<feature type="binding site" evidence="4">
    <location>
        <begin position="109"/>
        <end position="112"/>
    </location>
    <ligand>
        <name>gamma-L-glutamyl-L-cysteine</name>
        <dbReference type="ChEBI" id="CHEBI:58173"/>
    </ligand>
</feature>
<dbReference type="UniPathway" id="UPA01014"/>